<dbReference type="AlphaFoldDB" id="A0A9Q0EI46"/>
<evidence type="ECO:0000256" key="4">
    <source>
        <dbReference type="ARBA" id="ARBA00022723"/>
    </source>
</evidence>
<evidence type="ECO:0000256" key="6">
    <source>
        <dbReference type="ARBA" id="ARBA00023002"/>
    </source>
</evidence>
<evidence type="ECO:0000256" key="2">
    <source>
        <dbReference type="ARBA" id="ARBA00004479"/>
    </source>
</evidence>
<dbReference type="InterPro" id="IPR014783">
    <property type="entry name" value="Cu2_ascorb_mOase_CS-2"/>
</dbReference>
<gene>
    <name evidence="16" type="ORF">NHX12_026159</name>
</gene>
<evidence type="ECO:0000313" key="16">
    <source>
        <dbReference type="EMBL" id="KAJ3606638.1"/>
    </source>
</evidence>
<dbReference type="GO" id="GO:0042420">
    <property type="term" value="P:dopamine catabolic process"/>
    <property type="evidence" value="ECO:0007669"/>
    <property type="project" value="TreeGrafter"/>
</dbReference>
<dbReference type="Gene3D" id="2.60.120.230">
    <property type="match status" value="1"/>
</dbReference>
<evidence type="ECO:0000256" key="5">
    <source>
        <dbReference type="ARBA" id="ARBA00022729"/>
    </source>
</evidence>
<evidence type="ECO:0000256" key="8">
    <source>
        <dbReference type="ARBA" id="ARBA00023033"/>
    </source>
</evidence>
<evidence type="ECO:0000259" key="15">
    <source>
        <dbReference type="PROSITE" id="PS50836"/>
    </source>
</evidence>
<reference evidence="16" key="1">
    <citation type="submission" date="2022-07" db="EMBL/GenBank/DDBJ databases">
        <title>Chromosome-level genome of Muraenolepis orangiensis.</title>
        <authorList>
            <person name="Kim J."/>
        </authorList>
    </citation>
    <scope>NUCLEOTIDE SEQUENCE</scope>
    <source>
        <strain evidence="16">KU_S4_2022</strain>
        <tissue evidence="16">Muscle</tissue>
    </source>
</reference>
<evidence type="ECO:0000256" key="14">
    <source>
        <dbReference type="SAM" id="SignalP"/>
    </source>
</evidence>
<evidence type="ECO:0000256" key="13">
    <source>
        <dbReference type="SAM" id="Phobius"/>
    </source>
</evidence>
<dbReference type="InterPro" id="IPR000323">
    <property type="entry name" value="Cu2_ascorb_mOase_N"/>
</dbReference>
<comment type="similarity">
    <text evidence="3">Belongs to the copper type II ascorbate-dependent monooxygenase family.</text>
</comment>
<evidence type="ECO:0000256" key="10">
    <source>
        <dbReference type="ARBA" id="ARBA00023157"/>
    </source>
</evidence>
<keyword evidence="10" id="KW-1015">Disulfide bond</keyword>
<feature type="compositionally biased region" description="Low complexity" evidence="12">
    <location>
        <begin position="451"/>
        <end position="461"/>
    </location>
</feature>
<dbReference type="PANTHER" id="PTHR10157">
    <property type="entry name" value="DOPAMINE BETA HYDROXYLASE RELATED"/>
    <property type="match status" value="1"/>
</dbReference>
<dbReference type="InterPro" id="IPR024548">
    <property type="entry name" value="Cu2_monoox_C"/>
</dbReference>
<dbReference type="GO" id="GO:0005507">
    <property type="term" value="F:copper ion binding"/>
    <property type="evidence" value="ECO:0007669"/>
    <property type="project" value="InterPro"/>
</dbReference>
<dbReference type="PROSITE" id="PS50836">
    <property type="entry name" value="DOMON"/>
    <property type="match status" value="1"/>
</dbReference>
<keyword evidence="13" id="KW-0812">Transmembrane</keyword>
<dbReference type="PANTHER" id="PTHR10157:SF41">
    <property type="entry name" value="DBH-LIKE MONOOXYGENASE PROTEIN 2 HOMOLOG"/>
    <property type="match status" value="1"/>
</dbReference>
<feature type="chain" id="PRO_5040172940" description="DOMON domain-containing protein" evidence="14">
    <location>
        <begin position="21"/>
        <end position="497"/>
    </location>
</feature>
<dbReference type="InterPro" id="IPR045266">
    <property type="entry name" value="DOH_DOMON"/>
</dbReference>
<dbReference type="InterPro" id="IPR008977">
    <property type="entry name" value="PHM/PNGase_F_dom_sf"/>
</dbReference>
<dbReference type="Proteomes" id="UP001148018">
    <property type="component" value="Unassembled WGS sequence"/>
</dbReference>
<keyword evidence="11" id="KW-0325">Glycoprotein</keyword>
<feature type="transmembrane region" description="Helical" evidence="13">
    <location>
        <begin position="477"/>
        <end position="496"/>
    </location>
</feature>
<dbReference type="EMBL" id="JANIIK010000042">
    <property type="protein sequence ID" value="KAJ3606638.1"/>
    <property type="molecule type" value="Genomic_DNA"/>
</dbReference>
<dbReference type="Gene3D" id="2.60.120.310">
    <property type="entry name" value="Copper type II, ascorbate-dependent monooxygenase, N-terminal domain"/>
    <property type="match status" value="1"/>
</dbReference>
<keyword evidence="7" id="KW-0186">Copper</keyword>
<feature type="region of interest" description="Disordered" evidence="12">
    <location>
        <begin position="439"/>
        <end position="470"/>
    </location>
</feature>
<accession>A0A9Q0EI46</accession>
<keyword evidence="9 13" id="KW-0472">Membrane</keyword>
<comment type="cofactor">
    <cofactor evidence="1">
        <name>Cu(2+)</name>
        <dbReference type="ChEBI" id="CHEBI:29036"/>
    </cofactor>
</comment>
<evidence type="ECO:0000256" key="3">
    <source>
        <dbReference type="ARBA" id="ARBA00010676"/>
    </source>
</evidence>
<dbReference type="OrthoDB" id="10003276at2759"/>
<name>A0A9Q0EI46_9TELE</name>
<dbReference type="InterPro" id="IPR028460">
    <property type="entry name" value="Tbh/DBH"/>
</dbReference>
<dbReference type="InterPro" id="IPR036939">
    <property type="entry name" value="Cu2_ascorb_mOase_N_sf"/>
</dbReference>
<evidence type="ECO:0000256" key="1">
    <source>
        <dbReference type="ARBA" id="ARBA00001973"/>
    </source>
</evidence>
<organism evidence="16 17">
    <name type="scientific">Muraenolepis orangiensis</name>
    <name type="common">Patagonian moray cod</name>
    <dbReference type="NCBI Taxonomy" id="630683"/>
    <lineage>
        <taxon>Eukaryota</taxon>
        <taxon>Metazoa</taxon>
        <taxon>Chordata</taxon>
        <taxon>Craniata</taxon>
        <taxon>Vertebrata</taxon>
        <taxon>Euteleostomi</taxon>
        <taxon>Actinopterygii</taxon>
        <taxon>Neopterygii</taxon>
        <taxon>Teleostei</taxon>
        <taxon>Neoteleostei</taxon>
        <taxon>Acanthomorphata</taxon>
        <taxon>Zeiogadaria</taxon>
        <taxon>Gadariae</taxon>
        <taxon>Gadiformes</taxon>
        <taxon>Muraenolepidoidei</taxon>
        <taxon>Muraenolepididae</taxon>
        <taxon>Muraenolepis</taxon>
    </lineage>
</organism>
<dbReference type="FunFam" id="2.60.40.1210:FF:000001">
    <property type="entry name" value="Monooxygenase, DBH-like 1, like"/>
    <property type="match status" value="1"/>
</dbReference>
<dbReference type="GO" id="GO:0042421">
    <property type="term" value="P:norepinephrine biosynthetic process"/>
    <property type="evidence" value="ECO:0007669"/>
    <property type="project" value="TreeGrafter"/>
</dbReference>
<dbReference type="Gene3D" id="2.60.40.1210">
    <property type="entry name" value="Cellobiose dehydrogenase, cytochrome domain"/>
    <property type="match status" value="1"/>
</dbReference>
<dbReference type="SUPFAM" id="SSF49742">
    <property type="entry name" value="PHM/PNGase F"/>
    <property type="match status" value="2"/>
</dbReference>
<evidence type="ECO:0000256" key="11">
    <source>
        <dbReference type="ARBA" id="ARBA00023180"/>
    </source>
</evidence>
<dbReference type="GO" id="GO:0004500">
    <property type="term" value="F:dopamine beta-monooxygenase activity"/>
    <property type="evidence" value="ECO:0007669"/>
    <property type="project" value="InterPro"/>
</dbReference>
<proteinExistence type="inferred from homology"/>
<evidence type="ECO:0000256" key="7">
    <source>
        <dbReference type="ARBA" id="ARBA00023008"/>
    </source>
</evidence>
<dbReference type="InterPro" id="IPR014784">
    <property type="entry name" value="Cu2_ascorb_mOase-like_C"/>
</dbReference>
<dbReference type="CDD" id="cd09631">
    <property type="entry name" value="DOMON_DOH"/>
    <property type="match status" value="1"/>
</dbReference>
<keyword evidence="8" id="KW-0503">Monooxygenase</keyword>
<dbReference type="SUPFAM" id="SSF49344">
    <property type="entry name" value="CBD9-like"/>
    <property type="match status" value="1"/>
</dbReference>
<feature type="signal peptide" evidence="14">
    <location>
        <begin position="1"/>
        <end position="20"/>
    </location>
</feature>
<sequence>MWPQLPLLYLLVAWPTGAQAQQVSDLLFREYLDPDHLVLLQWGFDSSQGNITFTVSVQTTGWVGFGLSPYGNMINADMVIGGVGPSGIYFTDRHATGQILPVVDTRQSYELLSMTEVEGRTSMTFQRPIQTCDQEDFHITEKPIKLIYAFGETDQIQYHDTRRGTKEVNLLKYMPRVTLPDRDYFNFTMDNFTIPAQKTYYHCKVRKMPRLNVTHHIYRIEPVIDNIDLVHHMLLYGCPGEVTGDYDGPCFTGNVVDSCFRVTAAWGVGGGAFELPEDAGIPIGGTNIDVFYRLEMHYNNPTSEAGRQDSSGLRIFHTSELRRHHVGVLTTGLMVSDKYKIPPGATQFHSYGTCNTSLFSELVQGPVPQMHVFTVFLHTHLAGRRVRSALFRDAEQVDFLAVNEHFDFELQEVTHLGNIKTIQPGQVSVYREGTVGNMKDSPTVSCRDARPPTTRPANATPPATPRPISRGTSATCVPILSVLIGGSALLLLLSGIE</sequence>
<dbReference type="GO" id="GO:0030667">
    <property type="term" value="C:secretory granule membrane"/>
    <property type="evidence" value="ECO:0007669"/>
    <property type="project" value="TreeGrafter"/>
</dbReference>
<dbReference type="SMART" id="SM00664">
    <property type="entry name" value="DoH"/>
    <property type="match status" value="1"/>
</dbReference>
<dbReference type="PROSITE" id="PS00085">
    <property type="entry name" value="CU2_MONOOXYGENASE_2"/>
    <property type="match status" value="1"/>
</dbReference>
<dbReference type="GO" id="GO:0006589">
    <property type="term" value="P:octopamine biosynthetic process"/>
    <property type="evidence" value="ECO:0007669"/>
    <property type="project" value="TreeGrafter"/>
</dbReference>
<feature type="domain" description="DOMON" evidence="15">
    <location>
        <begin position="36"/>
        <end position="151"/>
    </location>
</feature>
<evidence type="ECO:0000256" key="12">
    <source>
        <dbReference type="SAM" id="MobiDB-lite"/>
    </source>
</evidence>
<keyword evidence="5 14" id="KW-0732">Signal</keyword>
<dbReference type="InterPro" id="IPR005018">
    <property type="entry name" value="DOMON_domain"/>
</dbReference>
<dbReference type="Pfam" id="PF03712">
    <property type="entry name" value="Cu2_monoox_C"/>
    <property type="match status" value="1"/>
</dbReference>
<keyword evidence="17" id="KW-1185">Reference proteome</keyword>
<evidence type="ECO:0000256" key="9">
    <source>
        <dbReference type="ARBA" id="ARBA00023136"/>
    </source>
</evidence>
<dbReference type="InterPro" id="IPR000945">
    <property type="entry name" value="DBH-like"/>
</dbReference>
<comment type="subcellular location">
    <subcellularLocation>
        <location evidence="2">Membrane</location>
        <topology evidence="2">Single-pass type I membrane protein</topology>
    </subcellularLocation>
</comment>
<dbReference type="GO" id="GO:0005615">
    <property type="term" value="C:extracellular space"/>
    <property type="evidence" value="ECO:0007669"/>
    <property type="project" value="TreeGrafter"/>
</dbReference>
<evidence type="ECO:0000313" key="17">
    <source>
        <dbReference type="Proteomes" id="UP001148018"/>
    </source>
</evidence>
<keyword evidence="13" id="KW-1133">Transmembrane helix</keyword>
<dbReference type="Pfam" id="PF03351">
    <property type="entry name" value="DOMON"/>
    <property type="match status" value="1"/>
</dbReference>
<protein>
    <recommendedName>
        <fullName evidence="15">DOMON domain-containing protein</fullName>
    </recommendedName>
</protein>
<dbReference type="Pfam" id="PF01082">
    <property type="entry name" value="Cu2_monooxygen"/>
    <property type="match status" value="1"/>
</dbReference>
<dbReference type="PRINTS" id="PR00767">
    <property type="entry name" value="DBMONOXGNASE"/>
</dbReference>
<comment type="caution">
    <text evidence="16">The sequence shown here is derived from an EMBL/GenBank/DDBJ whole genome shotgun (WGS) entry which is preliminary data.</text>
</comment>
<keyword evidence="4" id="KW-0479">Metal-binding</keyword>
<keyword evidence="6" id="KW-0560">Oxidoreductase</keyword>